<feature type="transmembrane region" description="Helical" evidence="10">
    <location>
        <begin position="154"/>
        <end position="178"/>
    </location>
</feature>
<evidence type="ECO:0000256" key="3">
    <source>
        <dbReference type="ARBA" id="ARBA00009045"/>
    </source>
</evidence>
<comment type="similarity">
    <text evidence="3">Belongs to the peptidase S54 family.</text>
</comment>
<evidence type="ECO:0000256" key="6">
    <source>
        <dbReference type="ARBA" id="ARBA00022692"/>
    </source>
</evidence>
<dbReference type="KEGG" id="ptkz:JDV02_003655"/>
<evidence type="ECO:0000256" key="5">
    <source>
        <dbReference type="ARBA" id="ARBA00022670"/>
    </source>
</evidence>
<evidence type="ECO:0000256" key="2">
    <source>
        <dbReference type="ARBA" id="ARBA00004141"/>
    </source>
</evidence>
<keyword evidence="5 12" id="KW-0645">Protease</keyword>
<dbReference type="Proteomes" id="UP000829364">
    <property type="component" value="Chromosome 3"/>
</dbReference>
<comment type="subcellular location">
    <subcellularLocation>
        <location evidence="2">Membrane</location>
        <topology evidence="2">Multi-pass membrane protein</topology>
    </subcellularLocation>
</comment>
<feature type="domain" description="Peptidase S54 rhomboid" evidence="11">
    <location>
        <begin position="60"/>
        <end position="201"/>
    </location>
</feature>
<proteinExistence type="inferred from homology"/>
<evidence type="ECO:0000313" key="13">
    <source>
        <dbReference type="Proteomes" id="UP000829364"/>
    </source>
</evidence>
<dbReference type="AlphaFoldDB" id="A0A9Q8V8M8"/>
<dbReference type="EMBL" id="CP086356">
    <property type="protein sequence ID" value="UNI17300.1"/>
    <property type="molecule type" value="Genomic_DNA"/>
</dbReference>
<organism evidence="12 13">
    <name type="scientific">Purpureocillium takamizusanense</name>
    <dbReference type="NCBI Taxonomy" id="2060973"/>
    <lineage>
        <taxon>Eukaryota</taxon>
        <taxon>Fungi</taxon>
        <taxon>Dikarya</taxon>
        <taxon>Ascomycota</taxon>
        <taxon>Pezizomycotina</taxon>
        <taxon>Sordariomycetes</taxon>
        <taxon>Hypocreomycetidae</taxon>
        <taxon>Hypocreales</taxon>
        <taxon>Ophiocordycipitaceae</taxon>
        <taxon>Purpureocillium</taxon>
    </lineage>
</organism>
<evidence type="ECO:0000256" key="7">
    <source>
        <dbReference type="ARBA" id="ARBA00022801"/>
    </source>
</evidence>
<feature type="transmembrane region" description="Helical" evidence="10">
    <location>
        <begin position="184"/>
        <end position="205"/>
    </location>
</feature>
<keyword evidence="8 10" id="KW-1133">Transmembrane helix</keyword>
<feature type="transmembrane region" description="Helical" evidence="10">
    <location>
        <begin position="95"/>
        <end position="118"/>
    </location>
</feature>
<dbReference type="GO" id="GO:0006508">
    <property type="term" value="P:proteolysis"/>
    <property type="evidence" value="ECO:0007669"/>
    <property type="project" value="UniProtKB-KW"/>
</dbReference>
<dbReference type="OrthoDB" id="10257275at2759"/>
<accession>A0A9Q8V8M8</accession>
<dbReference type="InterPro" id="IPR022764">
    <property type="entry name" value="Peptidase_S54_rhomboid_dom"/>
</dbReference>
<dbReference type="RefSeq" id="XP_047840781.1">
    <property type="nucleotide sequence ID" value="XM_047984806.1"/>
</dbReference>
<evidence type="ECO:0000313" key="12">
    <source>
        <dbReference type="EMBL" id="UNI17300.1"/>
    </source>
</evidence>
<reference evidence="12" key="1">
    <citation type="submission" date="2021-11" db="EMBL/GenBank/DDBJ databases">
        <title>Purpureocillium_takamizusanense_genome.</title>
        <authorList>
            <person name="Nguyen N.-H."/>
        </authorList>
    </citation>
    <scope>NUCLEOTIDE SEQUENCE</scope>
    <source>
        <strain evidence="12">PT3</strain>
    </source>
</reference>
<keyword evidence="13" id="KW-1185">Reference proteome</keyword>
<feature type="transmembrane region" description="Helical" evidence="10">
    <location>
        <begin position="21"/>
        <end position="42"/>
    </location>
</feature>
<evidence type="ECO:0000259" key="11">
    <source>
        <dbReference type="Pfam" id="PF01694"/>
    </source>
</evidence>
<dbReference type="GO" id="GO:0004252">
    <property type="term" value="F:serine-type endopeptidase activity"/>
    <property type="evidence" value="ECO:0007669"/>
    <property type="project" value="InterPro"/>
</dbReference>
<keyword evidence="9 10" id="KW-0472">Membrane</keyword>
<evidence type="ECO:0000256" key="4">
    <source>
        <dbReference type="ARBA" id="ARBA00013039"/>
    </source>
</evidence>
<keyword evidence="7" id="KW-0378">Hydrolase</keyword>
<protein>
    <recommendedName>
        <fullName evidence="4">rhomboid protease</fullName>
        <ecNumber evidence="4">3.4.21.105</ecNumber>
    </recommendedName>
</protein>
<comment type="catalytic activity">
    <reaction evidence="1">
        <text>Cleaves type-1 transmembrane domains using a catalytic dyad composed of serine and histidine that are contributed by different transmembrane domains.</text>
        <dbReference type="EC" id="3.4.21.105"/>
    </reaction>
</comment>
<dbReference type="Gene3D" id="1.20.1540.10">
    <property type="entry name" value="Rhomboid-like"/>
    <property type="match status" value="1"/>
</dbReference>
<dbReference type="InterPro" id="IPR035952">
    <property type="entry name" value="Rhomboid-like_sf"/>
</dbReference>
<evidence type="ECO:0000256" key="10">
    <source>
        <dbReference type="SAM" id="Phobius"/>
    </source>
</evidence>
<dbReference type="GO" id="GO:0016020">
    <property type="term" value="C:membrane"/>
    <property type="evidence" value="ECO:0007669"/>
    <property type="project" value="UniProtKB-SubCell"/>
</dbReference>
<dbReference type="PANTHER" id="PTHR43066:SF1">
    <property type="entry name" value="RHOMBOID PROTEIN 2"/>
    <property type="match status" value="1"/>
</dbReference>
<keyword evidence="6 10" id="KW-0812">Transmembrane</keyword>
<dbReference type="GeneID" id="72065612"/>
<evidence type="ECO:0000256" key="9">
    <source>
        <dbReference type="ARBA" id="ARBA00023136"/>
    </source>
</evidence>
<name>A0A9Q8V8M8_9HYPO</name>
<dbReference type="SUPFAM" id="SSF144091">
    <property type="entry name" value="Rhomboid-like"/>
    <property type="match status" value="1"/>
</dbReference>
<evidence type="ECO:0000256" key="8">
    <source>
        <dbReference type="ARBA" id="ARBA00022989"/>
    </source>
</evidence>
<feature type="transmembrane region" description="Helical" evidence="10">
    <location>
        <begin position="124"/>
        <end position="142"/>
    </location>
</feature>
<gene>
    <name evidence="12" type="primary">RBD2</name>
    <name evidence="12" type="ORF">JDV02_003655</name>
</gene>
<evidence type="ECO:0000256" key="1">
    <source>
        <dbReference type="ARBA" id="ARBA00000156"/>
    </source>
</evidence>
<sequence length="264" mass="28929">MPAIQGFSALRARSYVLRLPLFTRALAIVILLFWLLSLPSIWDISSWGALIPDKVSFVSAYRLSTFPLVHSNLIHASLNVIALTPLMERFESEHGTLTTLALFFGPLTTIPAVLYLVIEVGILRGNHAVMGASMWVFLLLGAEAIRTYRSNPHLVIATYHLPTWTTPLLMIFVVAVLIPNTSLLGHLCGVGVGYLAGLGYVKFLAPPEWALRWIETRLNLLALLPHYVSVDQKTFGRFGVLPTSTRTGGSAATELVGSTQRLGP</sequence>
<dbReference type="PANTHER" id="PTHR43066">
    <property type="entry name" value="RHOMBOID-RELATED PROTEIN"/>
    <property type="match status" value="1"/>
</dbReference>
<dbReference type="Pfam" id="PF01694">
    <property type="entry name" value="Rhomboid"/>
    <property type="match status" value="1"/>
</dbReference>
<dbReference type="EC" id="3.4.21.105" evidence="4"/>